<dbReference type="EMBL" id="JACJII010000001">
    <property type="protein sequence ID" value="MBA9002538.1"/>
    <property type="molecule type" value="Genomic_DNA"/>
</dbReference>
<reference evidence="2 3" key="1">
    <citation type="submission" date="2020-08" db="EMBL/GenBank/DDBJ databases">
        <title>Sequencing the genomes of 1000 actinobacteria strains.</title>
        <authorList>
            <person name="Klenk H.-P."/>
        </authorList>
    </citation>
    <scope>NUCLEOTIDE SEQUENCE [LARGE SCALE GENOMIC DNA]</scope>
    <source>
        <strain evidence="2 3">DSM 45823</strain>
    </source>
</reference>
<gene>
    <name evidence="2" type="ORF">HNR21_001420</name>
</gene>
<feature type="transmembrane region" description="Helical" evidence="1">
    <location>
        <begin position="50"/>
        <end position="66"/>
    </location>
</feature>
<keyword evidence="3" id="KW-1185">Reference proteome</keyword>
<accession>A0A7W3MVC2</accession>
<sequence length="72" mass="7734">MPMRRGRMWIGAVLTAAGVAVASGFAFVPPHALIPELVRDPEIRWIPEGLAGFWLAGIGLVVLLSARGGERR</sequence>
<proteinExistence type="predicted"/>
<comment type="caution">
    <text evidence="2">The sequence shown here is derived from an EMBL/GenBank/DDBJ whole genome shotgun (WGS) entry which is preliminary data.</text>
</comment>
<dbReference type="AlphaFoldDB" id="A0A7W3MVC2"/>
<dbReference type="RefSeq" id="WP_182704536.1">
    <property type="nucleotide sequence ID" value="NZ_JACJII010000001.1"/>
</dbReference>
<keyword evidence="1" id="KW-0472">Membrane</keyword>
<evidence type="ECO:0000313" key="2">
    <source>
        <dbReference type="EMBL" id="MBA9002538.1"/>
    </source>
</evidence>
<keyword evidence="1" id="KW-0812">Transmembrane</keyword>
<organism evidence="2 3">
    <name type="scientific">Thermomonospora cellulosilytica</name>
    <dbReference type="NCBI Taxonomy" id="1411118"/>
    <lineage>
        <taxon>Bacteria</taxon>
        <taxon>Bacillati</taxon>
        <taxon>Actinomycetota</taxon>
        <taxon>Actinomycetes</taxon>
        <taxon>Streptosporangiales</taxon>
        <taxon>Thermomonosporaceae</taxon>
        <taxon>Thermomonospora</taxon>
    </lineage>
</organism>
<keyword evidence="1" id="KW-1133">Transmembrane helix</keyword>
<dbReference type="Proteomes" id="UP000539313">
    <property type="component" value="Unassembled WGS sequence"/>
</dbReference>
<evidence type="ECO:0000313" key="3">
    <source>
        <dbReference type="Proteomes" id="UP000539313"/>
    </source>
</evidence>
<evidence type="ECO:0000256" key="1">
    <source>
        <dbReference type="SAM" id="Phobius"/>
    </source>
</evidence>
<protein>
    <submittedName>
        <fullName evidence="2">Uncharacterized protein</fullName>
    </submittedName>
</protein>
<name>A0A7W3MVC2_9ACTN</name>